<proteinExistence type="predicted"/>
<evidence type="ECO:0000313" key="2">
    <source>
        <dbReference type="Proteomes" id="UP001175227"/>
    </source>
</evidence>
<keyword evidence="2" id="KW-1185">Reference proteome</keyword>
<reference evidence="1" key="1">
    <citation type="submission" date="2023-06" db="EMBL/GenBank/DDBJ databases">
        <authorList>
            <consortium name="Lawrence Berkeley National Laboratory"/>
            <person name="Ahrendt S."/>
            <person name="Sahu N."/>
            <person name="Indic B."/>
            <person name="Wong-Bajracharya J."/>
            <person name="Merenyi Z."/>
            <person name="Ke H.-M."/>
            <person name="Monk M."/>
            <person name="Kocsube S."/>
            <person name="Drula E."/>
            <person name="Lipzen A."/>
            <person name="Balint B."/>
            <person name="Henrissat B."/>
            <person name="Andreopoulos B."/>
            <person name="Martin F.M."/>
            <person name="Harder C.B."/>
            <person name="Rigling D."/>
            <person name="Ford K.L."/>
            <person name="Foster G.D."/>
            <person name="Pangilinan J."/>
            <person name="Papanicolaou A."/>
            <person name="Barry K."/>
            <person name="LaButti K."/>
            <person name="Viragh M."/>
            <person name="Koriabine M."/>
            <person name="Yan M."/>
            <person name="Riley R."/>
            <person name="Champramary S."/>
            <person name="Plett K.L."/>
            <person name="Tsai I.J."/>
            <person name="Slot J."/>
            <person name="Sipos G."/>
            <person name="Plett J."/>
            <person name="Nagy L.G."/>
            <person name="Grigoriev I.V."/>
        </authorList>
    </citation>
    <scope>NUCLEOTIDE SEQUENCE</scope>
    <source>
        <strain evidence="1">ICMP 16352</strain>
    </source>
</reference>
<sequence>MPVRNLIGVDIKVIVAKSYASLMGRGATLGALCVHTTDDLLHSSLQLDVTYRNLVRFGGWPEQTIFLYKAYVTPFSEAPWLMGMEVDFKEAQEIRSNGGTGSRALAFVCFQWEQDGRMIGILLRFDLTAQPTPGHQHISAWKPILYGVICEQISMGDLSRDMLQAGTTESSIDLNDMDFEDIVDDMETLSMVSIYTSSALHF</sequence>
<dbReference type="EMBL" id="JAUEPR010000003">
    <property type="protein sequence ID" value="KAK0487176.1"/>
    <property type="molecule type" value="Genomic_DNA"/>
</dbReference>
<protein>
    <submittedName>
        <fullName evidence="1">Uncharacterized protein</fullName>
    </submittedName>
</protein>
<dbReference type="Proteomes" id="UP001175227">
    <property type="component" value="Unassembled WGS sequence"/>
</dbReference>
<gene>
    <name evidence="1" type="ORF">IW261DRAFT_1603301</name>
</gene>
<organism evidence="1 2">
    <name type="scientific">Armillaria novae-zelandiae</name>
    <dbReference type="NCBI Taxonomy" id="153914"/>
    <lineage>
        <taxon>Eukaryota</taxon>
        <taxon>Fungi</taxon>
        <taxon>Dikarya</taxon>
        <taxon>Basidiomycota</taxon>
        <taxon>Agaricomycotina</taxon>
        <taxon>Agaricomycetes</taxon>
        <taxon>Agaricomycetidae</taxon>
        <taxon>Agaricales</taxon>
        <taxon>Marasmiineae</taxon>
        <taxon>Physalacriaceae</taxon>
        <taxon>Armillaria</taxon>
    </lineage>
</organism>
<accession>A0AA39PNZ7</accession>
<comment type="caution">
    <text evidence="1">The sequence shown here is derived from an EMBL/GenBank/DDBJ whole genome shotgun (WGS) entry which is preliminary data.</text>
</comment>
<name>A0AA39PNZ7_9AGAR</name>
<evidence type="ECO:0000313" key="1">
    <source>
        <dbReference type="EMBL" id="KAK0487176.1"/>
    </source>
</evidence>
<dbReference type="AlphaFoldDB" id="A0AA39PNZ7"/>